<accession>A0AAV9ZC27</accession>
<dbReference type="Proteomes" id="UP001362999">
    <property type="component" value="Unassembled WGS sequence"/>
</dbReference>
<name>A0AAV9ZC27_9AGAR</name>
<sequence>MRNSFNFILLTLFLATSPTLGLTLPEAAEKRQCLGTNTNCFLTNPGACCSCGFDSAFGSGCTNTPCSIQQEEGILPGLGNE</sequence>
<comment type="caution">
    <text evidence="2">The sequence shown here is derived from an EMBL/GenBank/DDBJ whole genome shotgun (WGS) entry which is preliminary data.</text>
</comment>
<keyword evidence="1" id="KW-0732">Signal</keyword>
<evidence type="ECO:0000256" key="1">
    <source>
        <dbReference type="SAM" id="SignalP"/>
    </source>
</evidence>
<evidence type="ECO:0000313" key="2">
    <source>
        <dbReference type="EMBL" id="KAK6977398.1"/>
    </source>
</evidence>
<gene>
    <name evidence="2" type="ORF">R3P38DRAFT_3237314</name>
</gene>
<dbReference type="AlphaFoldDB" id="A0AAV9ZC27"/>
<keyword evidence="3" id="KW-1185">Reference proteome</keyword>
<feature type="signal peptide" evidence="1">
    <location>
        <begin position="1"/>
        <end position="21"/>
    </location>
</feature>
<reference evidence="2 3" key="1">
    <citation type="journal article" date="2024" name="J Genomics">
        <title>Draft genome sequencing and assembly of Favolaschia claudopus CIRM-BRFM 2984 isolated from oak limbs.</title>
        <authorList>
            <person name="Navarro D."/>
            <person name="Drula E."/>
            <person name="Chaduli D."/>
            <person name="Cazenave R."/>
            <person name="Ahrendt S."/>
            <person name="Wang J."/>
            <person name="Lipzen A."/>
            <person name="Daum C."/>
            <person name="Barry K."/>
            <person name="Grigoriev I.V."/>
            <person name="Favel A."/>
            <person name="Rosso M.N."/>
            <person name="Martin F."/>
        </authorList>
    </citation>
    <scope>NUCLEOTIDE SEQUENCE [LARGE SCALE GENOMIC DNA]</scope>
    <source>
        <strain evidence="2 3">CIRM-BRFM 2984</strain>
    </source>
</reference>
<proteinExistence type="predicted"/>
<feature type="chain" id="PRO_5043799301" evidence="1">
    <location>
        <begin position="22"/>
        <end position="81"/>
    </location>
</feature>
<evidence type="ECO:0000313" key="3">
    <source>
        <dbReference type="Proteomes" id="UP001362999"/>
    </source>
</evidence>
<dbReference type="EMBL" id="JAWWNJ010000169">
    <property type="protein sequence ID" value="KAK6977398.1"/>
    <property type="molecule type" value="Genomic_DNA"/>
</dbReference>
<organism evidence="2 3">
    <name type="scientific">Favolaschia claudopus</name>
    <dbReference type="NCBI Taxonomy" id="2862362"/>
    <lineage>
        <taxon>Eukaryota</taxon>
        <taxon>Fungi</taxon>
        <taxon>Dikarya</taxon>
        <taxon>Basidiomycota</taxon>
        <taxon>Agaricomycotina</taxon>
        <taxon>Agaricomycetes</taxon>
        <taxon>Agaricomycetidae</taxon>
        <taxon>Agaricales</taxon>
        <taxon>Marasmiineae</taxon>
        <taxon>Mycenaceae</taxon>
        <taxon>Favolaschia</taxon>
    </lineage>
</organism>
<protein>
    <submittedName>
        <fullName evidence="2">Uncharacterized protein</fullName>
    </submittedName>
</protein>